<reference evidence="2 3" key="1">
    <citation type="submission" date="2016-03" db="EMBL/GenBank/DDBJ databases">
        <title>EvidentialGene: Evidence-directed Construction of Genes on Genomes.</title>
        <authorList>
            <person name="Gilbert D.G."/>
            <person name="Choi J.-H."/>
            <person name="Mockaitis K."/>
            <person name="Colbourne J."/>
            <person name="Pfrender M."/>
        </authorList>
    </citation>
    <scope>NUCLEOTIDE SEQUENCE [LARGE SCALE GENOMIC DNA]</scope>
    <source>
        <strain evidence="2 3">Xinb3</strain>
        <tissue evidence="2">Complete organism</tissue>
    </source>
</reference>
<protein>
    <recommendedName>
        <fullName evidence="4">Secreted protein</fullName>
    </recommendedName>
</protein>
<evidence type="ECO:0000313" key="2">
    <source>
        <dbReference type="EMBL" id="KZS19668.1"/>
    </source>
</evidence>
<gene>
    <name evidence="2" type="ORF">APZ42_013844</name>
</gene>
<feature type="signal peptide" evidence="1">
    <location>
        <begin position="1"/>
        <end position="17"/>
    </location>
</feature>
<evidence type="ECO:0000313" key="3">
    <source>
        <dbReference type="Proteomes" id="UP000076858"/>
    </source>
</evidence>
<comment type="caution">
    <text evidence="2">The sequence shown here is derived from an EMBL/GenBank/DDBJ whole genome shotgun (WGS) entry which is preliminary data.</text>
</comment>
<dbReference type="Proteomes" id="UP000076858">
    <property type="component" value="Unassembled WGS sequence"/>
</dbReference>
<sequence>MLLSLSRLVVHCVCVLCARNSRESGRHAIAGNSSGEYERVTLTAYRISKRVESTDGNMQSNYTIHGTETGQINLPPTRSCVLFFLSTFGGRNVQKATVLEAATGVGCCGRVSRTTC</sequence>
<feature type="chain" id="PRO_5007839011" description="Secreted protein" evidence="1">
    <location>
        <begin position="18"/>
        <end position="116"/>
    </location>
</feature>
<dbReference type="EMBL" id="LRGB01000337">
    <property type="protein sequence ID" value="KZS19668.1"/>
    <property type="molecule type" value="Genomic_DNA"/>
</dbReference>
<name>A0A162QGB9_9CRUS</name>
<organism evidence="2 3">
    <name type="scientific">Daphnia magna</name>
    <dbReference type="NCBI Taxonomy" id="35525"/>
    <lineage>
        <taxon>Eukaryota</taxon>
        <taxon>Metazoa</taxon>
        <taxon>Ecdysozoa</taxon>
        <taxon>Arthropoda</taxon>
        <taxon>Crustacea</taxon>
        <taxon>Branchiopoda</taxon>
        <taxon>Diplostraca</taxon>
        <taxon>Cladocera</taxon>
        <taxon>Anomopoda</taxon>
        <taxon>Daphniidae</taxon>
        <taxon>Daphnia</taxon>
    </lineage>
</organism>
<proteinExistence type="predicted"/>
<accession>A0A162QGB9</accession>
<keyword evidence="1" id="KW-0732">Signal</keyword>
<evidence type="ECO:0000256" key="1">
    <source>
        <dbReference type="SAM" id="SignalP"/>
    </source>
</evidence>
<evidence type="ECO:0008006" key="4">
    <source>
        <dbReference type="Google" id="ProtNLM"/>
    </source>
</evidence>
<keyword evidence="3" id="KW-1185">Reference proteome</keyword>
<dbReference type="AlphaFoldDB" id="A0A162QGB9"/>